<accession>A0AAP3EYZ5</accession>
<dbReference type="RefSeq" id="WP_064970232.1">
    <property type="nucleotide sequence ID" value="NZ_CP029760.1"/>
</dbReference>
<protein>
    <submittedName>
        <fullName evidence="1">Uncharacterized protein</fullName>
    </submittedName>
</protein>
<proteinExistence type="predicted"/>
<gene>
    <name evidence="1" type="ORF">OKE68_04305</name>
</gene>
<name>A0AAP3EYZ5_RIEAN</name>
<evidence type="ECO:0000313" key="1">
    <source>
        <dbReference type="EMBL" id="MCW0523538.1"/>
    </source>
</evidence>
<comment type="caution">
    <text evidence="1">The sequence shown here is derived from an EMBL/GenBank/DDBJ whole genome shotgun (WGS) entry which is preliminary data.</text>
</comment>
<dbReference type="EMBL" id="JAOZYT010000019">
    <property type="protein sequence ID" value="MCW0523538.1"/>
    <property type="molecule type" value="Genomic_DNA"/>
</dbReference>
<dbReference type="AlphaFoldDB" id="A0AAP3EYZ5"/>
<sequence length="106" mass="11892">MQDERICGLTATEIEQLKEEHGALVLVEVTYAGKKQQVIFKEPTFKQLEALTAISKSNEMKAVQSAYANYIVKADEEIQSRDMLKAKAIEALMARMQKTTAEAKNL</sequence>
<organism evidence="1 2">
    <name type="scientific">Riemerella anatipestifer</name>
    <name type="common">Moraxella anatipestifer</name>
    <dbReference type="NCBI Taxonomy" id="34085"/>
    <lineage>
        <taxon>Bacteria</taxon>
        <taxon>Pseudomonadati</taxon>
        <taxon>Bacteroidota</taxon>
        <taxon>Flavobacteriia</taxon>
        <taxon>Flavobacteriales</taxon>
        <taxon>Weeksellaceae</taxon>
        <taxon>Riemerella</taxon>
    </lineage>
</organism>
<dbReference type="Proteomes" id="UP001207440">
    <property type="component" value="Unassembled WGS sequence"/>
</dbReference>
<evidence type="ECO:0000313" key="2">
    <source>
        <dbReference type="Proteomes" id="UP001207440"/>
    </source>
</evidence>
<dbReference type="Gene3D" id="3.30.2220.10">
    <property type="entry name" value="rbstp2171"/>
    <property type="match status" value="1"/>
</dbReference>
<reference evidence="1" key="1">
    <citation type="submission" date="2022-10" db="EMBL/GenBank/DDBJ databases">
        <title>Sifting through the core-genome to identify putative cross-protective antigens against Riemerella anatipestifer.</title>
        <authorList>
            <person name="Zheng X."/>
            <person name="Zhang W."/>
        </authorList>
    </citation>
    <scope>NUCLEOTIDE SEQUENCE</scope>
    <source>
        <strain evidence="1">ZWRA178</strain>
    </source>
</reference>